<dbReference type="Pfam" id="PF00005">
    <property type="entry name" value="ABC_tran"/>
    <property type="match status" value="1"/>
</dbReference>
<dbReference type="EMBL" id="QTUC01000001">
    <property type="protein sequence ID" value="REF37639.1"/>
    <property type="molecule type" value="Genomic_DNA"/>
</dbReference>
<dbReference type="GO" id="GO:0005886">
    <property type="term" value="C:plasma membrane"/>
    <property type="evidence" value="ECO:0007669"/>
    <property type="project" value="UniProtKB-SubCell"/>
</dbReference>
<sequence>MVTSPEQRSTAAVQPAAADGASGASAEPIPLIRVRDLRKEFRRPKRHHGFLGGLRTLVTRQYTVTQAVAGVSFDIAEGELVGYLGPNGAGKSTTIKMLTGILVPTSGTVEVAGVTPWRERERNARQIGVVFGQRSQLWWDLPLIDSFKLIGKLYDIPRETYHANLERFTELLGMADFLDTPVRQLSLGQRMRGDLAAAMLYNPRILYLDEPTIGLDVVAKERMRSFVAELNRQDRTTVILTTHDLDDVERLCSRIVLIDRGRVLYDGDVAALKARYAPYRELVVQVADQGSVQETATAHELSALVPGVDQVRFDGSKVRLRFNPERVQVADVVAAVLERHRVLDLAIVEPNLEDVIHQIYDERPTAA</sequence>
<evidence type="ECO:0000256" key="2">
    <source>
        <dbReference type="ARBA" id="ARBA00022448"/>
    </source>
</evidence>
<dbReference type="AlphaFoldDB" id="A0A3D9V845"/>
<name>A0A3D9V845_THECX</name>
<evidence type="ECO:0000256" key="3">
    <source>
        <dbReference type="ARBA" id="ARBA00022741"/>
    </source>
</evidence>
<dbReference type="PANTHER" id="PTHR42711">
    <property type="entry name" value="ABC TRANSPORTER ATP-BINDING PROTEIN"/>
    <property type="match status" value="1"/>
</dbReference>
<organism evidence="8 9">
    <name type="scientific">Thermasporomyces composti</name>
    <dbReference type="NCBI Taxonomy" id="696763"/>
    <lineage>
        <taxon>Bacteria</taxon>
        <taxon>Bacillati</taxon>
        <taxon>Actinomycetota</taxon>
        <taxon>Actinomycetes</taxon>
        <taxon>Propionibacteriales</taxon>
        <taxon>Nocardioidaceae</taxon>
        <taxon>Thermasporomyces</taxon>
    </lineage>
</organism>
<evidence type="ECO:0000313" key="9">
    <source>
        <dbReference type="Proteomes" id="UP000256485"/>
    </source>
</evidence>
<evidence type="ECO:0000259" key="7">
    <source>
        <dbReference type="PROSITE" id="PS50893"/>
    </source>
</evidence>
<feature type="compositionally biased region" description="Low complexity" evidence="6">
    <location>
        <begin position="11"/>
        <end position="24"/>
    </location>
</feature>
<dbReference type="GO" id="GO:0046677">
    <property type="term" value="P:response to antibiotic"/>
    <property type="evidence" value="ECO:0007669"/>
    <property type="project" value="UniProtKB-KW"/>
</dbReference>
<keyword evidence="5" id="KW-0046">Antibiotic resistance</keyword>
<dbReference type="InterPro" id="IPR003439">
    <property type="entry name" value="ABC_transporter-like_ATP-bd"/>
</dbReference>
<dbReference type="GO" id="GO:0005524">
    <property type="term" value="F:ATP binding"/>
    <property type="evidence" value="ECO:0007669"/>
    <property type="project" value="UniProtKB-KW"/>
</dbReference>
<evidence type="ECO:0000256" key="4">
    <source>
        <dbReference type="ARBA" id="ARBA00022840"/>
    </source>
</evidence>
<protein>
    <submittedName>
        <fullName evidence="8">ABC-2 type transport system ATP-binding protein</fullName>
    </submittedName>
</protein>
<evidence type="ECO:0000256" key="5">
    <source>
        <dbReference type="ARBA" id="ARBA00023251"/>
    </source>
</evidence>
<feature type="region of interest" description="Disordered" evidence="6">
    <location>
        <begin position="1"/>
        <end position="24"/>
    </location>
</feature>
<evidence type="ECO:0000256" key="6">
    <source>
        <dbReference type="SAM" id="MobiDB-lite"/>
    </source>
</evidence>
<reference evidence="8 9" key="1">
    <citation type="submission" date="2018-08" db="EMBL/GenBank/DDBJ databases">
        <title>Sequencing the genomes of 1000 actinobacteria strains.</title>
        <authorList>
            <person name="Klenk H.-P."/>
        </authorList>
    </citation>
    <scope>NUCLEOTIDE SEQUENCE [LARGE SCALE GENOMIC DNA]</scope>
    <source>
        <strain evidence="8 9">DSM 22891</strain>
    </source>
</reference>
<evidence type="ECO:0000256" key="1">
    <source>
        <dbReference type="ARBA" id="ARBA00004202"/>
    </source>
</evidence>
<gene>
    <name evidence="8" type="ORF">DFJ64_3085</name>
</gene>
<dbReference type="PROSITE" id="PS50893">
    <property type="entry name" value="ABC_TRANSPORTER_2"/>
    <property type="match status" value="1"/>
</dbReference>
<proteinExistence type="predicted"/>
<dbReference type="InterPro" id="IPR050763">
    <property type="entry name" value="ABC_transporter_ATP-binding"/>
</dbReference>
<comment type="subcellular location">
    <subcellularLocation>
        <location evidence="1">Cell membrane</location>
        <topology evidence="1">Peripheral membrane protein</topology>
    </subcellularLocation>
</comment>
<keyword evidence="2" id="KW-0813">Transport</keyword>
<dbReference type="PANTHER" id="PTHR42711:SF1">
    <property type="entry name" value="ABC-TRANSPORT PROTEIN, ATP-BINDING COMPONENT"/>
    <property type="match status" value="1"/>
</dbReference>
<keyword evidence="9" id="KW-1185">Reference proteome</keyword>
<keyword evidence="4 8" id="KW-0067">ATP-binding</keyword>
<dbReference type="Proteomes" id="UP000256485">
    <property type="component" value="Unassembled WGS sequence"/>
</dbReference>
<keyword evidence="3" id="KW-0547">Nucleotide-binding</keyword>
<feature type="compositionally biased region" description="Polar residues" evidence="6">
    <location>
        <begin position="1"/>
        <end position="10"/>
    </location>
</feature>
<accession>A0A3D9V845</accession>
<evidence type="ECO:0000313" key="8">
    <source>
        <dbReference type="EMBL" id="REF37639.1"/>
    </source>
</evidence>
<dbReference type="GO" id="GO:0016887">
    <property type="term" value="F:ATP hydrolysis activity"/>
    <property type="evidence" value="ECO:0007669"/>
    <property type="project" value="InterPro"/>
</dbReference>
<dbReference type="Gene3D" id="3.40.50.300">
    <property type="entry name" value="P-loop containing nucleotide triphosphate hydrolases"/>
    <property type="match status" value="1"/>
</dbReference>
<feature type="domain" description="ABC transporter" evidence="7">
    <location>
        <begin position="32"/>
        <end position="285"/>
    </location>
</feature>
<comment type="caution">
    <text evidence="8">The sequence shown here is derived from an EMBL/GenBank/DDBJ whole genome shotgun (WGS) entry which is preliminary data.</text>
</comment>
<dbReference type="SUPFAM" id="SSF52540">
    <property type="entry name" value="P-loop containing nucleoside triphosphate hydrolases"/>
    <property type="match status" value="1"/>
</dbReference>
<dbReference type="InterPro" id="IPR003593">
    <property type="entry name" value="AAA+_ATPase"/>
</dbReference>
<dbReference type="SMART" id="SM00382">
    <property type="entry name" value="AAA"/>
    <property type="match status" value="1"/>
</dbReference>
<dbReference type="InterPro" id="IPR027417">
    <property type="entry name" value="P-loop_NTPase"/>
</dbReference>